<comment type="caution">
    <text evidence="2">The sequence shown here is derived from an EMBL/GenBank/DDBJ whole genome shotgun (WGS) entry which is preliminary data.</text>
</comment>
<evidence type="ECO:0000313" key="3">
    <source>
        <dbReference type="Proteomes" id="UP001144323"/>
    </source>
</evidence>
<accession>A0A9W6LTW4</accession>
<evidence type="ECO:0000256" key="1">
    <source>
        <dbReference type="SAM" id="MobiDB-lite"/>
    </source>
</evidence>
<reference evidence="2" key="1">
    <citation type="journal article" date="2023" name="Int. J. Syst. Evol. Microbiol.">
        <title>Methylocystis iwaonis sp. nov., a type II methane-oxidizing bacterium from surface soil of a rice paddy field in Japan, and emended description of the genus Methylocystis (ex Whittenbury et al. 1970) Bowman et al. 1993.</title>
        <authorList>
            <person name="Kaise H."/>
            <person name="Sawadogo J.B."/>
            <person name="Alam M.S."/>
            <person name="Ueno C."/>
            <person name="Dianou D."/>
            <person name="Shinjo R."/>
            <person name="Asakawa S."/>
        </authorList>
    </citation>
    <scope>NUCLEOTIDE SEQUENCE</scope>
    <source>
        <strain evidence="2">LMG27198</strain>
    </source>
</reference>
<gene>
    <name evidence="2" type="ORF">LMG27198_39190</name>
</gene>
<organism evidence="2 3">
    <name type="scientific">Methylocystis echinoides</name>
    <dbReference type="NCBI Taxonomy" id="29468"/>
    <lineage>
        <taxon>Bacteria</taxon>
        <taxon>Pseudomonadati</taxon>
        <taxon>Pseudomonadota</taxon>
        <taxon>Alphaproteobacteria</taxon>
        <taxon>Hyphomicrobiales</taxon>
        <taxon>Methylocystaceae</taxon>
        <taxon>Methylocystis</taxon>
    </lineage>
</organism>
<sequence>MQRIQRGEGLVNAKERKNHESKAKKKGIWKGENQRKRQQGDRNRRNGHRHDEERRNR</sequence>
<dbReference type="AlphaFoldDB" id="A0A9W6LTW4"/>
<keyword evidence="3" id="KW-1185">Reference proteome</keyword>
<dbReference type="Proteomes" id="UP001144323">
    <property type="component" value="Unassembled WGS sequence"/>
</dbReference>
<feature type="region of interest" description="Disordered" evidence="1">
    <location>
        <begin position="1"/>
        <end position="57"/>
    </location>
</feature>
<feature type="compositionally biased region" description="Basic and acidic residues" evidence="1">
    <location>
        <begin position="32"/>
        <end position="57"/>
    </location>
</feature>
<protein>
    <submittedName>
        <fullName evidence="2">Uncharacterized protein</fullName>
    </submittedName>
</protein>
<evidence type="ECO:0000313" key="2">
    <source>
        <dbReference type="EMBL" id="GLI94927.1"/>
    </source>
</evidence>
<name>A0A9W6LTW4_9HYPH</name>
<proteinExistence type="predicted"/>
<dbReference type="EMBL" id="BSEC01000001">
    <property type="protein sequence ID" value="GLI94927.1"/>
    <property type="molecule type" value="Genomic_DNA"/>
</dbReference>